<dbReference type="GeneID" id="57476835"/>
<name>A0A2C9EPK8_PSEPH</name>
<dbReference type="KEGG" id="pprc:PFLCHA0_c38340"/>
<gene>
    <name evidence="2" type="ORF">PFLCHA0_c38340</name>
</gene>
<proteinExistence type="predicted"/>
<dbReference type="EMBL" id="CP003190">
    <property type="protein sequence ID" value="AGL85600.1"/>
    <property type="molecule type" value="Genomic_DNA"/>
</dbReference>
<dbReference type="AlphaFoldDB" id="A0A2C9EPK8"/>
<accession>A0A2C9EPK8</accession>
<sequence>MTNNYILVRSERQAELEAAKAAFFMSGNKVQVLESFRFQPRRPRKDLNSPHGKRVTRPQPKRTYEDHFVQRKAYVDTIRELAKTMTIDQAMAATGKSESAMRRASHEGGFTFKSKVVDRERDLKLIERLSALRDAGVSRIAACRKVGISDTLLNRLVLDYDFNFPKRWEKRA</sequence>
<evidence type="ECO:0000313" key="2">
    <source>
        <dbReference type="EMBL" id="AGL85600.1"/>
    </source>
</evidence>
<evidence type="ECO:0000256" key="1">
    <source>
        <dbReference type="SAM" id="MobiDB-lite"/>
    </source>
</evidence>
<feature type="compositionally biased region" description="Basic residues" evidence="1">
    <location>
        <begin position="51"/>
        <end position="60"/>
    </location>
</feature>
<dbReference type="RefSeq" id="WP_015636197.1">
    <property type="nucleotide sequence ID" value="NC_021237.1"/>
</dbReference>
<feature type="region of interest" description="Disordered" evidence="1">
    <location>
        <begin position="35"/>
        <end position="63"/>
    </location>
</feature>
<protein>
    <submittedName>
        <fullName evidence="2">Uncharacterized protein</fullName>
    </submittedName>
</protein>
<reference evidence="3" key="1">
    <citation type="journal article" date="2014" name="Genome Announc.">
        <title>Full-genome sequence of the plant growth-promoting bacterium Pseudomonas protegens CHA0.</title>
        <authorList>
            <person name="Jousset A."/>
            <person name="Schuldes J."/>
            <person name="Keel C."/>
            <person name="Maurhofer M."/>
            <person name="Daniel R."/>
            <person name="Scheu S."/>
            <person name="Thuermer A."/>
        </authorList>
    </citation>
    <scope>NUCLEOTIDE SEQUENCE [LARGE SCALE GENOMIC DNA]</scope>
    <source>
        <strain evidence="3">DSM 19095 / LMG 27888 / CFBP 6595 / CHA0</strain>
    </source>
</reference>
<evidence type="ECO:0000313" key="3">
    <source>
        <dbReference type="Proteomes" id="UP000013940"/>
    </source>
</evidence>
<dbReference type="HOGENOM" id="CLU_119533_1_0_6"/>
<dbReference type="Proteomes" id="UP000013940">
    <property type="component" value="Chromosome"/>
</dbReference>
<organism evidence="2 3">
    <name type="scientific">Pseudomonas protegens (strain DSM 19095 / LMG 27888 / CFBP 6595 / CHA0)</name>
    <dbReference type="NCBI Taxonomy" id="1124983"/>
    <lineage>
        <taxon>Bacteria</taxon>
        <taxon>Pseudomonadati</taxon>
        <taxon>Pseudomonadota</taxon>
        <taxon>Gammaproteobacteria</taxon>
        <taxon>Pseudomonadales</taxon>
        <taxon>Pseudomonadaceae</taxon>
        <taxon>Pseudomonas</taxon>
    </lineage>
</organism>